<dbReference type="SUPFAM" id="SSF52540">
    <property type="entry name" value="P-loop containing nucleoside triphosphate hydrolases"/>
    <property type="match status" value="2"/>
</dbReference>
<dbReference type="STRING" id="563192.HMPREF0179_01674"/>
<dbReference type="NCBIfam" id="TIGR03708">
    <property type="entry name" value="poly_P_AMP_trns"/>
    <property type="match status" value="1"/>
</dbReference>
<dbReference type="AlphaFoldDB" id="E5Y661"/>
<dbReference type="EMBL" id="ADCP02000003">
    <property type="protein sequence ID" value="EFV44480.1"/>
    <property type="molecule type" value="Genomic_DNA"/>
</dbReference>
<dbReference type="InterPro" id="IPR022489">
    <property type="entry name" value="PolyP_AMP_Tfrase"/>
</dbReference>
<name>E5Y661_BILW3</name>
<accession>E5Y661</accession>
<dbReference type="RefSeq" id="WP_005027118.1">
    <property type="nucleotide sequence ID" value="NZ_KE150240.1"/>
</dbReference>
<dbReference type="Pfam" id="PF03976">
    <property type="entry name" value="PPK2"/>
    <property type="match status" value="2"/>
</dbReference>
<dbReference type="PANTHER" id="PTHR34383:SF3">
    <property type="entry name" value="POLYPHOSPHATE:AMP PHOSPHOTRANSFERASE"/>
    <property type="match status" value="1"/>
</dbReference>
<dbReference type="PANTHER" id="PTHR34383">
    <property type="entry name" value="POLYPHOSPHATE:AMP PHOSPHOTRANSFERASE-RELATED"/>
    <property type="match status" value="1"/>
</dbReference>
<dbReference type="GO" id="GO:0043751">
    <property type="term" value="F:polyphosphate:AMP phosphotransferase activity"/>
    <property type="evidence" value="ECO:0007669"/>
    <property type="project" value="InterPro"/>
</dbReference>
<dbReference type="GO" id="GO:0006797">
    <property type="term" value="P:polyphosphate metabolic process"/>
    <property type="evidence" value="ECO:0007669"/>
    <property type="project" value="InterPro"/>
</dbReference>
<evidence type="ECO:0000313" key="3">
    <source>
        <dbReference type="Proteomes" id="UP000006034"/>
    </source>
</evidence>
<organism evidence="2 3">
    <name type="scientific">Bilophila wadsworthia (strain 3_1_6)</name>
    <dbReference type="NCBI Taxonomy" id="563192"/>
    <lineage>
        <taxon>Bacteria</taxon>
        <taxon>Pseudomonadati</taxon>
        <taxon>Thermodesulfobacteriota</taxon>
        <taxon>Desulfovibrionia</taxon>
        <taxon>Desulfovibrionales</taxon>
        <taxon>Desulfovibrionaceae</taxon>
        <taxon>Bilophila</taxon>
    </lineage>
</organism>
<keyword evidence="3" id="KW-1185">Reference proteome</keyword>
<feature type="domain" description="Polyphosphate kinase-2-related" evidence="1">
    <location>
        <begin position="14"/>
        <end position="232"/>
    </location>
</feature>
<comment type="caution">
    <text evidence="2">The sequence shown here is derived from an EMBL/GenBank/DDBJ whole genome shotgun (WGS) entry which is preliminary data.</text>
</comment>
<keyword evidence="2" id="KW-0808">Transferase</keyword>
<evidence type="ECO:0000259" key="1">
    <source>
        <dbReference type="Pfam" id="PF03976"/>
    </source>
</evidence>
<dbReference type="HOGENOM" id="CLU_033786_2_1_7"/>
<protein>
    <submittedName>
        <fullName evidence="2">Polyphosphate:AMP phosphotransferase</fullName>
    </submittedName>
</protein>
<dbReference type="Proteomes" id="UP000006034">
    <property type="component" value="Unassembled WGS sequence"/>
</dbReference>
<proteinExistence type="predicted"/>
<dbReference type="InterPro" id="IPR027417">
    <property type="entry name" value="P-loop_NTPase"/>
</dbReference>
<sequence>MFESAALGRSYPAKEYAALENDLRMKLFKAQGTCIEHKLPVLITIAGVDGSGRGAVANMLSEWMDAKTIRNHVFWMQTDEERTRPEAWQFWNKLPAGGEIGVFLGGWYGGTIRRFCCGDIGEREFNASMERWRRLEHTLASSGTVIVKLWLHLGKKVQKARLKDRLKHQEIHHFTPYDKKSAENYDGLVSAAAKAITLTDRVDAPWTVIDAYDGNFRNASVARAIIAAVEAAVAVKRQNAVPVVPTKASEEEIGQISALDAIDLSRTCERGVYKKELAELQSELYDLTYKAYKKGISSTILFEGWDAAGKGGAIRRLTAGIDARITRVIPVSAPTDEELAHNYLWRFWRHIPRAGFVTIYDRSWYGRVLVERVEKLTQPEDWKRAYAELNDFEEQLQEHNNILLKFWLHISPDEQLRRFKEREEIPWKNYKITPDDWRNREKWPAYVEAADEMFLRTSTEYAPWHIIPAEDKKCARLDVIRIYRDALRKALEQKKKK</sequence>
<gene>
    <name evidence="2" type="ORF">HMPREF0179_01674</name>
</gene>
<dbReference type="InterPro" id="IPR022488">
    <property type="entry name" value="PPK2-related"/>
</dbReference>
<dbReference type="GeneID" id="78087369"/>
<reference evidence="2 3" key="2">
    <citation type="submission" date="2013-04" db="EMBL/GenBank/DDBJ databases">
        <title>The Genome Sequence of Bilophila wadsworthia 3_1_6.</title>
        <authorList>
            <consortium name="The Broad Institute Genomics Platform"/>
            <person name="Earl A."/>
            <person name="Ward D."/>
            <person name="Feldgarden M."/>
            <person name="Gevers D."/>
            <person name="Sibley C."/>
            <person name="Strauss J."/>
            <person name="Allen-Vercoe E."/>
            <person name="Walker B."/>
            <person name="Young S."/>
            <person name="Zeng Q."/>
            <person name="Gargeya S."/>
            <person name="Fitzgerald M."/>
            <person name="Haas B."/>
            <person name="Abouelleil A."/>
            <person name="Allen A.W."/>
            <person name="Alvarado L."/>
            <person name="Arachchi H.M."/>
            <person name="Berlin A.M."/>
            <person name="Chapman S.B."/>
            <person name="Gainer-Dewar J."/>
            <person name="Goldberg J."/>
            <person name="Griggs A."/>
            <person name="Gujja S."/>
            <person name="Hansen M."/>
            <person name="Howarth C."/>
            <person name="Imamovic A."/>
            <person name="Ireland A."/>
            <person name="Larimer J."/>
            <person name="McCowan C."/>
            <person name="Murphy C."/>
            <person name="Pearson M."/>
            <person name="Poon T.W."/>
            <person name="Priest M."/>
            <person name="Roberts A."/>
            <person name="Saif S."/>
            <person name="Shea T."/>
            <person name="Sisk P."/>
            <person name="Sykes S."/>
            <person name="Wortman J."/>
            <person name="Nusbaum C."/>
            <person name="Birren B."/>
        </authorList>
    </citation>
    <scope>NUCLEOTIDE SEQUENCE [LARGE SCALE GENOMIC DNA]</scope>
    <source>
        <strain evidence="2 3">3_1_6</strain>
    </source>
</reference>
<dbReference type="eggNOG" id="COG2326">
    <property type="taxonomic scope" value="Bacteria"/>
</dbReference>
<reference evidence="2 3" key="1">
    <citation type="submission" date="2010-10" db="EMBL/GenBank/DDBJ databases">
        <authorList>
            <consortium name="The Broad Institute Genome Sequencing Platform"/>
            <person name="Ward D."/>
            <person name="Earl A."/>
            <person name="Feldgarden M."/>
            <person name="Young S.K."/>
            <person name="Gargeya S."/>
            <person name="Zeng Q."/>
            <person name="Alvarado L."/>
            <person name="Berlin A."/>
            <person name="Bochicchio J."/>
            <person name="Chapman S.B."/>
            <person name="Chen Z."/>
            <person name="Freedman E."/>
            <person name="Gellesch M."/>
            <person name="Goldberg J."/>
            <person name="Griggs A."/>
            <person name="Gujja S."/>
            <person name="Heilman E."/>
            <person name="Heiman D."/>
            <person name="Howarth C."/>
            <person name="Mehta T."/>
            <person name="Neiman D."/>
            <person name="Pearson M."/>
            <person name="Roberts A."/>
            <person name="Saif S."/>
            <person name="Shea T."/>
            <person name="Shenoy N."/>
            <person name="Sisk P."/>
            <person name="Stolte C."/>
            <person name="Sykes S."/>
            <person name="White J."/>
            <person name="Yandava C."/>
            <person name="Allen-Vercoe E."/>
            <person name="Sibley C."/>
            <person name="Ambrose C.E."/>
            <person name="Strauss J."/>
            <person name="Daigneault M."/>
            <person name="Haas B."/>
            <person name="Nusbaum C."/>
            <person name="Birren B."/>
        </authorList>
    </citation>
    <scope>NUCLEOTIDE SEQUENCE [LARGE SCALE GENOMIC DNA]</scope>
    <source>
        <strain evidence="2 3">3_1_6</strain>
    </source>
</reference>
<dbReference type="Gene3D" id="3.40.50.300">
    <property type="entry name" value="P-loop containing nucleotide triphosphate hydrolases"/>
    <property type="match status" value="2"/>
</dbReference>
<evidence type="ECO:0000313" key="2">
    <source>
        <dbReference type="EMBL" id="EFV44480.1"/>
    </source>
</evidence>
<dbReference type="OrthoDB" id="9775224at2"/>
<feature type="domain" description="Polyphosphate kinase-2-related" evidence="1">
    <location>
        <begin position="270"/>
        <end position="494"/>
    </location>
</feature>